<name>A0AAU7V9I2_9ACTO</name>
<dbReference type="Pfam" id="PF04264">
    <property type="entry name" value="YceI"/>
    <property type="match status" value="1"/>
</dbReference>
<dbReference type="KEGG" id="sapp:SAC06_09955"/>
<dbReference type="RefSeq" id="WP_350258147.1">
    <property type="nucleotide sequence ID" value="NZ_CP138335.1"/>
</dbReference>
<dbReference type="InterPro" id="IPR036761">
    <property type="entry name" value="TTHA0802/YceI-like_sf"/>
</dbReference>
<dbReference type="AlphaFoldDB" id="A0AAU7V9I2"/>
<accession>A0AAU7V9I2</accession>
<proteinExistence type="inferred from homology"/>
<gene>
    <name evidence="3" type="ORF">SAC06_09955</name>
</gene>
<reference evidence="3" key="1">
    <citation type="submission" date="2023-11" db="EMBL/GenBank/DDBJ databases">
        <title>Scrofimicrobium hongkongense sp. nov., isolated from a patient with peritonitis.</title>
        <authorList>
            <person name="Lao H.Y."/>
            <person name="Wong A.Y.P."/>
            <person name="Ng T.L."/>
            <person name="Wong R.Y.L."/>
            <person name="Yau M.C.Y."/>
            <person name="Lam J.Y.W."/>
            <person name="Siu G.K.H."/>
        </authorList>
    </citation>
    <scope>NUCLEOTIDE SEQUENCE</scope>
    <source>
        <strain evidence="3">R131</strain>
    </source>
</reference>
<protein>
    <submittedName>
        <fullName evidence="3">YceI family protein</fullName>
    </submittedName>
</protein>
<evidence type="ECO:0000256" key="1">
    <source>
        <dbReference type="ARBA" id="ARBA00008812"/>
    </source>
</evidence>
<dbReference type="EMBL" id="CP138335">
    <property type="protein sequence ID" value="XBW07947.1"/>
    <property type="molecule type" value="Genomic_DNA"/>
</dbReference>
<organism evidence="3">
    <name type="scientific">Scrofimicrobium appendicitidis</name>
    <dbReference type="NCBI Taxonomy" id="3079930"/>
    <lineage>
        <taxon>Bacteria</taxon>
        <taxon>Bacillati</taxon>
        <taxon>Actinomycetota</taxon>
        <taxon>Actinomycetes</taxon>
        <taxon>Actinomycetales</taxon>
        <taxon>Actinomycetaceae</taxon>
        <taxon>Scrofimicrobium</taxon>
    </lineage>
</organism>
<sequence>MTRYVVDAAHSTVGFTVRHAGIGRTRGHFGVFEGEIDLPNENSIEGASTHGTIEAASVDTNNSDRDNHLRSADFFEVEQFPTWTFESTKVEGTLEEFTLFGNLTIHGVTQPVELAATFEGAATDPFGVQRIAFVATTTISRKSFGLTWNAALEAGGVLVSDKIAINLEIEAVKQD</sequence>
<feature type="domain" description="Lipid/polyisoprenoid-binding YceI-like" evidence="2">
    <location>
        <begin position="3"/>
        <end position="172"/>
    </location>
</feature>
<dbReference type="InterPro" id="IPR007372">
    <property type="entry name" value="Lipid/polyisoprenoid-bd_YceI"/>
</dbReference>
<evidence type="ECO:0000313" key="3">
    <source>
        <dbReference type="EMBL" id="XBW07947.1"/>
    </source>
</evidence>
<comment type="similarity">
    <text evidence="1">Belongs to the UPF0312 family.</text>
</comment>
<dbReference type="PANTHER" id="PTHR34406">
    <property type="entry name" value="PROTEIN YCEI"/>
    <property type="match status" value="1"/>
</dbReference>
<dbReference type="SMART" id="SM00867">
    <property type="entry name" value="YceI"/>
    <property type="match status" value="1"/>
</dbReference>
<evidence type="ECO:0000259" key="2">
    <source>
        <dbReference type="SMART" id="SM00867"/>
    </source>
</evidence>
<dbReference type="PANTHER" id="PTHR34406:SF1">
    <property type="entry name" value="PROTEIN YCEI"/>
    <property type="match status" value="1"/>
</dbReference>
<dbReference type="SUPFAM" id="SSF101874">
    <property type="entry name" value="YceI-like"/>
    <property type="match status" value="1"/>
</dbReference>
<dbReference type="Gene3D" id="2.40.128.110">
    <property type="entry name" value="Lipid/polyisoprenoid-binding, YceI-like"/>
    <property type="match status" value="1"/>
</dbReference>